<reference evidence="3 4" key="1">
    <citation type="submission" date="2019-09" db="EMBL/GenBank/DDBJ databases">
        <title>The complete genome of Methanoplanus sp. FWC-SCC4.</title>
        <authorList>
            <person name="Chen S.-C."/>
            <person name="Zhou Y.-Z."/>
            <person name="Lai M.-C."/>
        </authorList>
    </citation>
    <scope>NUCLEOTIDE SEQUENCE [LARGE SCALE GENOMIC DNA]</scope>
    <source>
        <strain evidence="3 4">FWC-SCC4</strain>
    </source>
</reference>
<feature type="compositionally biased region" description="Basic and acidic residues" evidence="2">
    <location>
        <begin position="177"/>
        <end position="186"/>
    </location>
</feature>
<evidence type="ECO:0000313" key="3">
    <source>
        <dbReference type="EMBL" id="WOF16537.1"/>
    </source>
</evidence>
<keyword evidence="4" id="KW-1185">Reference proteome</keyword>
<evidence type="ECO:0000256" key="1">
    <source>
        <dbReference type="SAM" id="Coils"/>
    </source>
</evidence>
<dbReference type="AlphaFoldDB" id="A0AA97FCI1"/>
<feature type="region of interest" description="Disordered" evidence="2">
    <location>
        <begin position="163"/>
        <end position="203"/>
    </location>
</feature>
<dbReference type="EMBL" id="CP043875">
    <property type="protein sequence ID" value="WOF16537.1"/>
    <property type="molecule type" value="Genomic_DNA"/>
</dbReference>
<name>A0AA97FCI1_9EURY</name>
<dbReference type="RefSeq" id="WP_317135958.1">
    <property type="nucleotide sequence ID" value="NZ_CP043875.1"/>
</dbReference>
<feature type="coiled-coil region" evidence="1">
    <location>
        <begin position="3"/>
        <end position="37"/>
    </location>
</feature>
<sequence length="203" mass="23018">MDITNTDSKVRDLEHVIDEKEREIQMLRDSIHEYNNLNPVDEERIKEIECQVKEIDGLVRGLTAEMLDLKACIQKLSKSHDEGAKRPPERFQEKNQERAARDGEVASRKYPAVETSSVAAARKPAEPVKSYSGLEDELPEEVMIIQPDGTMKKEVKKGDDMIIADHRGGGVSPAGRRGGDPRDRKPLIYADDDDTVEIKRRRK</sequence>
<evidence type="ECO:0000256" key="2">
    <source>
        <dbReference type="SAM" id="MobiDB-lite"/>
    </source>
</evidence>
<gene>
    <name evidence="3" type="ORF">F1737_07450</name>
</gene>
<organism evidence="3 4">
    <name type="scientific">Methanochimaera problematica</name>
    <dbReference type="NCBI Taxonomy" id="2609417"/>
    <lineage>
        <taxon>Archaea</taxon>
        <taxon>Methanobacteriati</taxon>
        <taxon>Methanobacteriota</taxon>
        <taxon>Stenosarchaea group</taxon>
        <taxon>Methanomicrobia</taxon>
        <taxon>Methanomicrobiales</taxon>
        <taxon>Methanomicrobiaceae</taxon>
        <taxon>Methanochimaera</taxon>
    </lineage>
</organism>
<protein>
    <submittedName>
        <fullName evidence="3">Uncharacterized protein</fullName>
    </submittedName>
</protein>
<accession>A0AA97FCI1</accession>
<keyword evidence="1" id="KW-0175">Coiled coil</keyword>
<dbReference type="Proteomes" id="UP001301797">
    <property type="component" value="Chromosome"/>
</dbReference>
<evidence type="ECO:0000313" key="4">
    <source>
        <dbReference type="Proteomes" id="UP001301797"/>
    </source>
</evidence>
<dbReference type="GeneID" id="85229993"/>
<proteinExistence type="predicted"/>
<dbReference type="KEGG" id="mefw:F1737_07450"/>
<feature type="region of interest" description="Disordered" evidence="2">
    <location>
        <begin position="78"/>
        <end position="111"/>
    </location>
</feature>
<feature type="compositionally biased region" description="Basic and acidic residues" evidence="2">
    <location>
        <begin position="78"/>
        <end position="107"/>
    </location>
</feature>
<dbReference type="Pfam" id="PF24362">
    <property type="entry name" value="DUF7518"/>
    <property type="match status" value="1"/>
</dbReference>
<dbReference type="InterPro" id="IPR055940">
    <property type="entry name" value="DUF7518"/>
</dbReference>